<evidence type="ECO:0000256" key="1">
    <source>
        <dbReference type="ARBA" id="ARBA00004651"/>
    </source>
</evidence>
<dbReference type="Pfam" id="PF00924">
    <property type="entry name" value="MS_channel_2nd"/>
    <property type="match status" value="1"/>
</dbReference>
<keyword evidence="7" id="KW-0407">Ion channel</keyword>
<feature type="domain" description="Mechanosensitive ion channel MscS C-terminal" evidence="10">
    <location>
        <begin position="455"/>
        <end position="537"/>
    </location>
</feature>
<dbReference type="InterPro" id="IPR023408">
    <property type="entry name" value="MscS_beta-dom_sf"/>
</dbReference>
<keyword evidence="6 7" id="KW-0472">Membrane</keyword>
<proteinExistence type="inferred from homology"/>
<evidence type="ECO:0000313" key="12">
    <source>
        <dbReference type="EMBL" id="GGI87403.1"/>
    </source>
</evidence>
<name>A0A917NDJ8_9GAMM</name>
<dbReference type="PANTHER" id="PTHR30221:SF1">
    <property type="entry name" value="SMALL-CONDUCTANCE MECHANOSENSITIVE CHANNEL"/>
    <property type="match status" value="1"/>
</dbReference>
<comment type="subunit">
    <text evidence="7">Homoheptamer.</text>
</comment>
<dbReference type="InterPro" id="IPR006685">
    <property type="entry name" value="MscS_channel_2nd"/>
</dbReference>
<dbReference type="Proteomes" id="UP000613743">
    <property type="component" value="Unassembled WGS sequence"/>
</dbReference>
<evidence type="ECO:0000259" key="9">
    <source>
        <dbReference type="Pfam" id="PF00924"/>
    </source>
</evidence>
<feature type="signal peptide" evidence="8">
    <location>
        <begin position="1"/>
        <end position="22"/>
    </location>
</feature>
<dbReference type="AlphaFoldDB" id="A0A917NDJ8"/>
<dbReference type="InterPro" id="IPR049142">
    <property type="entry name" value="MS_channel_1st"/>
</dbReference>
<feature type="transmembrane region" description="Helical" evidence="7">
    <location>
        <begin position="362"/>
        <end position="380"/>
    </location>
</feature>
<keyword evidence="7" id="KW-0406">Ion transport</keyword>
<evidence type="ECO:0000256" key="5">
    <source>
        <dbReference type="ARBA" id="ARBA00022989"/>
    </source>
</evidence>
<dbReference type="SUPFAM" id="SSF82689">
    <property type="entry name" value="Mechanosensitive channel protein MscS (YggB), C-terminal domain"/>
    <property type="match status" value="1"/>
</dbReference>
<evidence type="ECO:0000256" key="8">
    <source>
        <dbReference type="SAM" id="SignalP"/>
    </source>
</evidence>
<feature type="transmembrane region" description="Helical" evidence="7">
    <location>
        <begin position="294"/>
        <end position="312"/>
    </location>
</feature>
<feature type="domain" description="Mechanosensitive ion channel MscS" evidence="9">
    <location>
        <begin position="382"/>
        <end position="448"/>
    </location>
</feature>
<comment type="caution">
    <text evidence="7">Lacks conserved residue(s) required for the propagation of feature annotation.</text>
</comment>
<evidence type="ECO:0000256" key="3">
    <source>
        <dbReference type="ARBA" id="ARBA00022475"/>
    </source>
</evidence>
<gene>
    <name evidence="12" type="ORF">GCM10009332_25790</name>
</gene>
<dbReference type="PANTHER" id="PTHR30221">
    <property type="entry name" value="SMALL-CONDUCTANCE MECHANOSENSITIVE CHANNEL"/>
    <property type="match status" value="1"/>
</dbReference>
<keyword evidence="8" id="KW-0732">Signal</keyword>
<dbReference type="GO" id="GO:0008381">
    <property type="term" value="F:mechanosensitive monoatomic ion channel activity"/>
    <property type="evidence" value="ECO:0007669"/>
    <property type="project" value="InterPro"/>
</dbReference>
<reference evidence="12" key="1">
    <citation type="journal article" date="2014" name="Int. J. Syst. Evol. Microbiol.">
        <title>Complete genome sequence of Corynebacterium casei LMG S-19264T (=DSM 44701T), isolated from a smear-ripened cheese.</title>
        <authorList>
            <consortium name="US DOE Joint Genome Institute (JGI-PGF)"/>
            <person name="Walter F."/>
            <person name="Albersmeier A."/>
            <person name="Kalinowski J."/>
            <person name="Ruckert C."/>
        </authorList>
    </citation>
    <scope>NUCLEOTIDE SEQUENCE</scope>
    <source>
        <strain evidence="12">JCM 30804</strain>
    </source>
</reference>
<accession>A0A917NDJ8</accession>
<dbReference type="SUPFAM" id="SSF50182">
    <property type="entry name" value="Sm-like ribonucleoproteins"/>
    <property type="match status" value="1"/>
</dbReference>
<evidence type="ECO:0000313" key="13">
    <source>
        <dbReference type="Proteomes" id="UP000613743"/>
    </source>
</evidence>
<evidence type="ECO:0000259" key="11">
    <source>
        <dbReference type="Pfam" id="PF21088"/>
    </source>
</evidence>
<protein>
    <recommendedName>
        <fullName evidence="7">Small-conductance mechanosensitive channel</fullName>
    </recommendedName>
</protein>
<dbReference type="RefSeq" id="WP_188921590.1">
    <property type="nucleotide sequence ID" value="NZ_BMPZ01000008.1"/>
</dbReference>
<feature type="domain" description="Mechanosensitive ion channel transmembrane helices 2/3" evidence="11">
    <location>
        <begin position="346"/>
        <end position="381"/>
    </location>
</feature>
<dbReference type="Pfam" id="PF21088">
    <property type="entry name" value="MS_channel_1st"/>
    <property type="match status" value="1"/>
</dbReference>
<dbReference type="InterPro" id="IPR011014">
    <property type="entry name" value="MscS_channel_TM-2"/>
</dbReference>
<feature type="chain" id="PRO_5037802430" description="Small-conductance mechanosensitive channel" evidence="8">
    <location>
        <begin position="23"/>
        <end position="556"/>
    </location>
</feature>
<feature type="transmembrane region" description="Helical" evidence="7">
    <location>
        <begin position="333"/>
        <end position="356"/>
    </location>
</feature>
<dbReference type="SUPFAM" id="SSF82861">
    <property type="entry name" value="Mechanosensitive channel protein MscS (YggB), transmembrane region"/>
    <property type="match status" value="1"/>
</dbReference>
<keyword evidence="5 7" id="KW-1133">Transmembrane helix</keyword>
<evidence type="ECO:0000256" key="6">
    <source>
        <dbReference type="ARBA" id="ARBA00023136"/>
    </source>
</evidence>
<dbReference type="EMBL" id="BMPZ01000008">
    <property type="protein sequence ID" value="GGI87403.1"/>
    <property type="molecule type" value="Genomic_DNA"/>
</dbReference>
<evidence type="ECO:0000256" key="4">
    <source>
        <dbReference type="ARBA" id="ARBA00022692"/>
    </source>
</evidence>
<comment type="function">
    <text evidence="7">Mechanosensitive channel that participates in the regulation of osmotic pressure changes within the cell, opening in response to stretch forces in the membrane lipid bilayer, without the need for other proteins. Contributes to normal resistance to hypoosmotic shock. Forms an ion channel of 1.0 nanosiemens conductance with a slight preference for anions.</text>
</comment>
<dbReference type="Pfam" id="PF21082">
    <property type="entry name" value="MS_channel_3rd"/>
    <property type="match status" value="1"/>
</dbReference>
<dbReference type="InterPro" id="IPR049278">
    <property type="entry name" value="MS_channel_C"/>
</dbReference>
<keyword evidence="3" id="KW-1003">Cell membrane</keyword>
<dbReference type="GO" id="GO:0005886">
    <property type="term" value="C:plasma membrane"/>
    <property type="evidence" value="ECO:0007669"/>
    <property type="project" value="UniProtKB-SubCell"/>
</dbReference>
<dbReference type="InterPro" id="IPR011066">
    <property type="entry name" value="MscS_channel_C_sf"/>
</dbReference>
<keyword evidence="7" id="KW-0997">Cell inner membrane</keyword>
<evidence type="ECO:0000259" key="10">
    <source>
        <dbReference type="Pfam" id="PF21082"/>
    </source>
</evidence>
<dbReference type="InterPro" id="IPR010920">
    <property type="entry name" value="LSM_dom_sf"/>
</dbReference>
<comment type="subcellular location">
    <subcellularLocation>
        <location evidence="7">Cell inner membrane</location>
        <topology evidence="7">Multi-pass membrane protein</topology>
    </subcellularLocation>
    <subcellularLocation>
        <location evidence="1">Cell membrane</location>
        <topology evidence="1">Multi-pass membrane protein</topology>
    </subcellularLocation>
</comment>
<dbReference type="Gene3D" id="1.10.287.1260">
    <property type="match status" value="1"/>
</dbReference>
<organism evidence="12 13">
    <name type="scientific">Shewanella gelidii</name>
    <dbReference type="NCBI Taxonomy" id="1642821"/>
    <lineage>
        <taxon>Bacteria</taxon>
        <taxon>Pseudomonadati</taxon>
        <taxon>Pseudomonadota</taxon>
        <taxon>Gammaproteobacteria</taxon>
        <taxon>Alteromonadales</taxon>
        <taxon>Shewanellaceae</taxon>
        <taxon>Shewanella</taxon>
    </lineage>
</organism>
<evidence type="ECO:0000256" key="2">
    <source>
        <dbReference type="ARBA" id="ARBA00008017"/>
    </source>
</evidence>
<reference evidence="12" key="2">
    <citation type="submission" date="2020-09" db="EMBL/GenBank/DDBJ databases">
        <authorList>
            <person name="Sun Q."/>
            <person name="Ohkuma M."/>
        </authorList>
    </citation>
    <scope>NUCLEOTIDE SEQUENCE</scope>
    <source>
        <strain evidence="12">JCM 30804</strain>
    </source>
</reference>
<comment type="similarity">
    <text evidence="2 7">Belongs to the MscS (TC 1.A.23) family.</text>
</comment>
<keyword evidence="13" id="KW-1185">Reference proteome</keyword>
<evidence type="ECO:0000256" key="7">
    <source>
        <dbReference type="RuleBase" id="RU369025"/>
    </source>
</evidence>
<dbReference type="Gene3D" id="2.30.30.60">
    <property type="match status" value="1"/>
</dbReference>
<dbReference type="Gene3D" id="3.30.70.100">
    <property type="match status" value="1"/>
</dbReference>
<keyword evidence="7" id="KW-0813">Transport</keyword>
<comment type="caution">
    <text evidence="12">The sequence shown here is derived from an EMBL/GenBank/DDBJ whole genome shotgun (WGS) entry which is preliminary data.</text>
</comment>
<sequence length="556" mass="62041">MPHTIKLFFAIFCWILSSSVFANAPESTPATTEAAEPIAAEVLQDMRDLQSAISRDLQRIESAQGELKGFTEFRINNKAIALRAHITKLMEQPDQNKTFLTPIIQQQIEFVGDIGNYLAQDVKRIKSKLGSDNDNQLMLDIVRREYEIVQYFQAQLETLNWAEQLNIDVSKRKAAFVREIQLYGDSLKSQVSFTQLKLKQASATVKDAGANVSAEQTTAMLTFKNRLSQLSQSLDIVAQLMDQVGLETAEIKQTLFSISGAITQDVLNVDVASNLIGRWLAAAKHQAFDNGPKLIFKLFIFVVILFLGHLIGNMTKKLVRKAVGNSKLKFSKLLQDFFVSLSSKAVFTVALLIALSQLGFELGPLLAGFGIAGVIIGFALQDTLSNFASGMMILIYRPYDVGDLITAAGVTGRVGNMSLVSTTIKTLDNQRLIIPNNKIWGDTINNITVEHQRRVDMVFGIGYGDDIEHAERVLHDIINQHPSILNSPAPTIKLHTLNSSSVDFIVRPWVKPGDYWDVYWDITREVKMRFDAEGISIPFPQRDVHVYQHNDNPVSD</sequence>
<dbReference type="InterPro" id="IPR045275">
    <property type="entry name" value="MscS_archaea/bacteria_type"/>
</dbReference>
<keyword evidence="4 7" id="KW-0812">Transmembrane</keyword>